<dbReference type="RefSeq" id="WP_378079338.1">
    <property type="nucleotide sequence ID" value="NZ_JBHTMK010000099.1"/>
</dbReference>
<dbReference type="Gene3D" id="2.180.10.10">
    <property type="entry name" value="RHS repeat-associated core"/>
    <property type="match status" value="1"/>
</dbReference>
<evidence type="ECO:0000313" key="2">
    <source>
        <dbReference type="Proteomes" id="UP001597183"/>
    </source>
</evidence>
<keyword evidence="2" id="KW-1185">Reference proteome</keyword>
<protein>
    <submittedName>
        <fullName evidence="1">RHS repeat-associated core domain-containing protein</fullName>
    </submittedName>
</protein>
<gene>
    <name evidence="1" type="ORF">ACFQ5G_56160</name>
</gene>
<sequence length="199" mass="21361">NRYAWTDTHTDVVGEFTATGTVLSGSVSYDPWGKVLAAGGMTGRLGYQQEWTDQTTGKVNMWSRWYDPQTGAFDTRDTATNSPTPASGAANRFAYAEGDPMSNTDTTGNAVDGKCGEYDYACAVKQYQAELAVYTGQVEQRDRDMKATGAEIAAQEAEYQRAVAESQTSLLDILLQVGVGMLLDMIGYNSVVGCLGGSI</sequence>
<feature type="non-terminal residue" evidence="1">
    <location>
        <position position="199"/>
    </location>
</feature>
<comment type="caution">
    <text evidence="1">The sequence shown here is derived from an EMBL/GenBank/DDBJ whole genome shotgun (WGS) entry which is preliminary data.</text>
</comment>
<dbReference type="Proteomes" id="UP001597183">
    <property type="component" value="Unassembled WGS sequence"/>
</dbReference>
<dbReference type="EMBL" id="JBHTMK010000099">
    <property type="protein sequence ID" value="MFD1374725.1"/>
    <property type="molecule type" value="Genomic_DNA"/>
</dbReference>
<proteinExistence type="predicted"/>
<name>A0ABW4AVC4_9ACTN</name>
<dbReference type="NCBIfam" id="TIGR03696">
    <property type="entry name" value="Rhs_assc_core"/>
    <property type="match status" value="1"/>
</dbReference>
<feature type="non-terminal residue" evidence="1">
    <location>
        <position position="1"/>
    </location>
</feature>
<reference evidence="2" key="1">
    <citation type="journal article" date="2019" name="Int. J. Syst. Evol. Microbiol.">
        <title>The Global Catalogue of Microorganisms (GCM) 10K type strain sequencing project: providing services to taxonomists for standard genome sequencing and annotation.</title>
        <authorList>
            <consortium name="The Broad Institute Genomics Platform"/>
            <consortium name="The Broad Institute Genome Sequencing Center for Infectious Disease"/>
            <person name="Wu L."/>
            <person name="Ma J."/>
        </authorList>
    </citation>
    <scope>NUCLEOTIDE SEQUENCE [LARGE SCALE GENOMIC DNA]</scope>
    <source>
        <strain evidence="2">CCM 7526</strain>
    </source>
</reference>
<evidence type="ECO:0000313" key="1">
    <source>
        <dbReference type="EMBL" id="MFD1374725.1"/>
    </source>
</evidence>
<dbReference type="InterPro" id="IPR022385">
    <property type="entry name" value="Rhs_assc_core"/>
</dbReference>
<accession>A0ABW4AVC4</accession>
<organism evidence="1 2">
    <name type="scientific">Actinoplanes sichuanensis</name>
    <dbReference type="NCBI Taxonomy" id="512349"/>
    <lineage>
        <taxon>Bacteria</taxon>
        <taxon>Bacillati</taxon>
        <taxon>Actinomycetota</taxon>
        <taxon>Actinomycetes</taxon>
        <taxon>Micromonosporales</taxon>
        <taxon>Micromonosporaceae</taxon>
        <taxon>Actinoplanes</taxon>
    </lineage>
</organism>